<evidence type="ECO:0000313" key="2">
    <source>
        <dbReference type="EMBL" id="BCI60670.1"/>
    </source>
</evidence>
<dbReference type="Proteomes" id="UP000593890">
    <property type="component" value="Chromosome"/>
</dbReference>
<evidence type="ECO:0008006" key="4">
    <source>
        <dbReference type="Google" id="ProtNLM"/>
    </source>
</evidence>
<organism evidence="2 3">
    <name type="scientific">Solibaculum mannosilyticum</name>
    <dbReference type="NCBI Taxonomy" id="2780922"/>
    <lineage>
        <taxon>Bacteria</taxon>
        <taxon>Bacillati</taxon>
        <taxon>Bacillota</taxon>
        <taxon>Clostridia</taxon>
        <taxon>Eubacteriales</taxon>
        <taxon>Oscillospiraceae</taxon>
        <taxon>Solibaculum</taxon>
    </lineage>
</organism>
<dbReference type="KEGG" id="sman:C12CBH8_13090"/>
<keyword evidence="3" id="KW-1185">Reference proteome</keyword>
<keyword evidence="1" id="KW-0472">Membrane</keyword>
<evidence type="ECO:0000256" key="1">
    <source>
        <dbReference type="SAM" id="Phobius"/>
    </source>
</evidence>
<gene>
    <name evidence="2" type="ORF">C12CBH8_13090</name>
</gene>
<name>A0A7I8D1J1_9FIRM</name>
<dbReference type="EMBL" id="AP023321">
    <property type="protein sequence ID" value="BCI60670.1"/>
    <property type="molecule type" value="Genomic_DNA"/>
</dbReference>
<reference evidence="3" key="1">
    <citation type="submission" date="2020-07" db="EMBL/GenBank/DDBJ databases">
        <title>Complete genome sequencing of Clostridia bacterium strain 12CBH8.</title>
        <authorList>
            <person name="Sakamoto M."/>
            <person name="Murakami T."/>
            <person name="Mori H."/>
        </authorList>
    </citation>
    <scope>NUCLEOTIDE SEQUENCE [LARGE SCALE GENOMIC DNA]</scope>
    <source>
        <strain evidence="3">12CBH8</strain>
    </source>
</reference>
<accession>A0A7I8D1J1</accession>
<sequence length="69" mass="7355">MKTCPNCGNSYDDQLDSCPYCQSDAPPPSKAGRVGRALGKALFITVVLIIIVAVVLLSDSIIAWIGQLF</sequence>
<keyword evidence="1" id="KW-0812">Transmembrane</keyword>
<dbReference type="RefSeq" id="WP_090267223.1">
    <property type="nucleotide sequence ID" value="NZ_AP023321.1"/>
</dbReference>
<protein>
    <recommendedName>
        <fullName evidence="4">Zinc ribbon domain-containing protein</fullName>
    </recommendedName>
</protein>
<proteinExistence type="predicted"/>
<keyword evidence="1" id="KW-1133">Transmembrane helix</keyword>
<evidence type="ECO:0000313" key="3">
    <source>
        <dbReference type="Proteomes" id="UP000593890"/>
    </source>
</evidence>
<dbReference type="AlphaFoldDB" id="A0A7I8D1J1"/>
<feature type="transmembrane region" description="Helical" evidence="1">
    <location>
        <begin position="41"/>
        <end position="65"/>
    </location>
</feature>